<sequence length="201" mass="22912">MDRLLKSISYIFHPLFMPIAGVIFYFSKTPRFIQYDVIKGKLIAIFILTVLLPILLYFLLKTLNKVNSIKLENARERIYPLILNGVITLMVLKRILSPSQDIELYFFFLGILISTMASLILAIFRFKASLHMMAIAGLSMFFISLSIHFSININNTLAAMFLLIGAIATSRIHLKAHSPIELIIGVFIGFIPQLILINHWL</sequence>
<comment type="caution">
    <text evidence="2">The sequence shown here is derived from an EMBL/GenBank/DDBJ whole genome shotgun (WGS) entry which is preliminary data.</text>
</comment>
<proteinExistence type="predicted"/>
<feature type="transmembrane region" description="Helical" evidence="1">
    <location>
        <begin position="157"/>
        <end position="174"/>
    </location>
</feature>
<dbReference type="STRING" id="1435349.PW52_10830"/>
<feature type="transmembrane region" description="Helical" evidence="1">
    <location>
        <begin position="181"/>
        <end position="200"/>
    </location>
</feature>
<dbReference type="Proteomes" id="UP000032578">
    <property type="component" value="Unassembled WGS sequence"/>
</dbReference>
<protein>
    <submittedName>
        <fullName evidence="2">Membrane protein</fullName>
    </submittedName>
</protein>
<reference evidence="2 3" key="1">
    <citation type="submission" date="2014-11" db="EMBL/GenBank/DDBJ databases">
        <title>Tamlana sedimentorum sp. nov., isolated from shallow sand sediments of the Sea of Japan.</title>
        <authorList>
            <person name="Romanenko L.A."/>
        </authorList>
    </citation>
    <scope>NUCLEOTIDE SEQUENCE [LARGE SCALE GENOMIC DNA]</scope>
    <source>
        <strain evidence="2 3">JCM 19808</strain>
    </source>
</reference>
<evidence type="ECO:0000313" key="2">
    <source>
        <dbReference type="EMBL" id="KJD35170.1"/>
    </source>
</evidence>
<keyword evidence="1" id="KW-0472">Membrane</keyword>
<accession>A0A0D7W7P6</accession>
<keyword evidence="1" id="KW-0812">Transmembrane</keyword>
<feature type="transmembrane region" description="Helical" evidence="1">
    <location>
        <begin position="7"/>
        <end position="26"/>
    </location>
</feature>
<gene>
    <name evidence="2" type="ORF">PW52_10830</name>
</gene>
<evidence type="ECO:0000256" key="1">
    <source>
        <dbReference type="SAM" id="Phobius"/>
    </source>
</evidence>
<dbReference type="AlphaFoldDB" id="A0A0D7W7P6"/>
<keyword evidence="1" id="KW-1133">Transmembrane helix</keyword>
<dbReference type="EMBL" id="JTDW01000007">
    <property type="protein sequence ID" value="KJD35170.1"/>
    <property type="molecule type" value="Genomic_DNA"/>
</dbReference>
<evidence type="ECO:0000313" key="3">
    <source>
        <dbReference type="Proteomes" id="UP000032578"/>
    </source>
</evidence>
<organism evidence="2 3">
    <name type="scientific">Neotamlana sedimentorum</name>
    <dbReference type="NCBI Taxonomy" id="1435349"/>
    <lineage>
        <taxon>Bacteria</taxon>
        <taxon>Pseudomonadati</taxon>
        <taxon>Bacteroidota</taxon>
        <taxon>Flavobacteriia</taxon>
        <taxon>Flavobacteriales</taxon>
        <taxon>Flavobacteriaceae</taxon>
        <taxon>Neotamlana</taxon>
    </lineage>
</organism>
<dbReference type="RefSeq" id="WP_044632970.1">
    <property type="nucleotide sequence ID" value="NZ_JTDW01000007.1"/>
</dbReference>
<feature type="transmembrane region" description="Helical" evidence="1">
    <location>
        <begin position="38"/>
        <end position="58"/>
    </location>
</feature>
<name>A0A0D7W7P6_9FLAO</name>
<dbReference type="PATRIC" id="fig|1435349.4.peg.3160"/>
<feature type="transmembrane region" description="Helical" evidence="1">
    <location>
        <begin position="102"/>
        <end position="123"/>
    </location>
</feature>
<keyword evidence="3" id="KW-1185">Reference proteome</keyword>